<sequence>MTVRATTRGAQRASLDGTRADVLICGASFAGLAAARELAGSGATVLVLDRYEIGERQTSACACPRPWMEYMGVESSIRQELPFMRFATPHGSVRYRLPWSWAAFDYRDLCDRLWEQCADARFETAVVEGLGGCDEAGDLVVQTDRGLVRAPLVLDALGWKRVLGSARHQPPEAPLTRALEVHPPHDGSGDALEVWVERETVRRGYAWRVPAGGEARIGVASYEPRDHVRDPVVEHVTQLGGTAVGFQGNWVPHRLRPAAEDDVFFAGDSAGHCFPLSAEGIRTAFYFGLVAGRAMREVLGGSATRAQALRGYAAFSDRHGRAFGLAARLQQLIPALPPRLLTAVLRVIGVQPLVDRSFGWYLRQAHPDGLPQQVSRQ</sequence>
<dbReference type="AlphaFoldDB" id="A0A6J7CU71"/>
<reference evidence="1" key="1">
    <citation type="submission" date="2020-05" db="EMBL/GenBank/DDBJ databases">
        <authorList>
            <person name="Chiriac C."/>
            <person name="Salcher M."/>
            <person name="Ghai R."/>
            <person name="Kavagutti S V."/>
        </authorList>
    </citation>
    <scope>NUCLEOTIDE SEQUENCE</scope>
</reference>
<gene>
    <name evidence="1" type="ORF">UFOPK3423_00280</name>
</gene>
<dbReference type="InterPro" id="IPR050407">
    <property type="entry name" value="Geranylgeranyl_reductase"/>
</dbReference>
<dbReference type="EMBL" id="CAFBLQ010000019">
    <property type="protein sequence ID" value="CAB4862017.1"/>
    <property type="molecule type" value="Genomic_DNA"/>
</dbReference>
<dbReference type="Gene3D" id="3.50.50.60">
    <property type="entry name" value="FAD/NAD(P)-binding domain"/>
    <property type="match status" value="1"/>
</dbReference>
<dbReference type="SUPFAM" id="SSF51905">
    <property type="entry name" value="FAD/NAD(P)-binding domain"/>
    <property type="match status" value="1"/>
</dbReference>
<dbReference type="PANTHER" id="PTHR42685:SF18">
    <property type="entry name" value="DIGERANYLGERANYLGLYCEROPHOSPHOLIPID REDUCTASE"/>
    <property type="match status" value="1"/>
</dbReference>
<dbReference type="PANTHER" id="PTHR42685">
    <property type="entry name" value="GERANYLGERANYL DIPHOSPHATE REDUCTASE"/>
    <property type="match status" value="1"/>
</dbReference>
<accession>A0A6J7CU71</accession>
<evidence type="ECO:0000313" key="1">
    <source>
        <dbReference type="EMBL" id="CAB4862017.1"/>
    </source>
</evidence>
<dbReference type="InterPro" id="IPR036188">
    <property type="entry name" value="FAD/NAD-bd_sf"/>
</dbReference>
<name>A0A6J7CU71_9ZZZZ</name>
<proteinExistence type="predicted"/>
<organism evidence="1">
    <name type="scientific">freshwater metagenome</name>
    <dbReference type="NCBI Taxonomy" id="449393"/>
    <lineage>
        <taxon>unclassified sequences</taxon>
        <taxon>metagenomes</taxon>
        <taxon>ecological metagenomes</taxon>
    </lineage>
</organism>
<protein>
    <submittedName>
        <fullName evidence="1">Unannotated protein</fullName>
    </submittedName>
</protein>